<keyword evidence="7" id="KW-1185">Reference proteome</keyword>
<dbReference type="PANTHER" id="PTHR12872:SF1">
    <property type="entry name" value="ALPHA-N-ACETYLGLUCOSAMINIDASE"/>
    <property type="match status" value="1"/>
</dbReference>
<dbReference type="InterPro" id="IPR029018">
    <property type="entry name" value="Hex-like_dom2"/>
</dbReference>
<dbReference type="Pfam" id="PF12971">
    <property type="entry name" value="NAGLU_N"/>
    <property type="match status" value="1"/>
</dbReference>
<evidence type="ECO:0000256" key="1">
    <source>
        <dbReference type="ARBA" id="ARBA00022801"/>
    </source>
</evidence>
<evidence type="ECO:0000313" key="7">
    <source>
        <dbReference type="Proteomes" id="UP000677054"/>
    </source>
</evidence>
<dbReference type="EMBL" id="LR899548">
    <property type="protein sequence ID" value="CAD7240420.1"/>
    <property type="molecule type" value="Genomic_DNA"/>
</dbReference>
<dbReference type="Pfam" id="PF12972">
    <property type="entry name" value="NAGLU_C"/>
    <property type="match status" value="1"/>
</dbReference>
<evidence type="ECO:0000259" key="3">
    <source>
        <dbReference type="Pfam" id="PF05089"/>
    </source>
</evidence>
<gene>
    <name evidence="6" type="ORF">DSTB1V02_LOCUS444</name>
</gene>
<evidence type="ECO:0000256" key="2">
    <source>
        <dbReference type="SAM" id="MobiDB-lite"/>
    </source>
</evidence>
<dbReference type="InterPro" id="IPR007781">
    <property type="entry name" value="NAGLU"/>
</dbReference>
<dbReference type="Proteomes" id="UP000677054">
    <property type="component" value="Unassembled WGS sequence"/>
</dbReference>
<feature type="domain" description="Alpha-N-acetylglucosaminidase N-terminal" evidence="4">
    <location>
        <begin position="20"/>
        <end position="104"/>
    </location>
</feature>
<accession>A0A7R8X0Q9</accession>
<feature type="domain" description="Alpha-N-acetylglucosaminidase tim-barrel" evidence="3">
    <location>
        <begin position="273"/>
        <end position="489"/>
    </location>
</feature>
<evidence type="ECO:0000259" key="4">
    <source>
        <dbReference type="Pfam" id="PF12971"/>
    </source>
</evidence>
<dbReference type="PANTHER" id="PTHR12872">
    <property type="entry name" value="ALPHA-N-ACETYLGLUCOSAMINIDASE"/>
    <property type="match status" value="1"/>
</dbReference>
<proteinExistence type="predicted"/>
<dbReference type="Gene3D" id="3.30.379.10">
    <property type="entry name" value="Chitobiase/beta-hexosaminidase domain 2-like"/>
    <property type="match status" value="1"/>
</dbReference>
<feature type="non-terminal residue" evidence="6">
    <location>
        <position position="758"/>
    </location>
</feature>
<feature type="non-terminal residue" evidence="6">
    <location>
        <position position="1"/>
    </location>
</feature>
<protein>
    <recommendedName>
        <fullName evidence="8">Alpha-N-acetylglucosaminidase</fullName>
    </recommendedName>
</protein>
<evidence type="ECO:0008006" key="8">
    <source>
        <dbReference type="Google" id="ProtNLM"/>
    </source>
</evidence>
<dbReference type="InterPro" id="IPR024240">
    <property type="entry name" value="NAGLU_N"/>
</dbReference>
<feature type="region of interest" description="Disordered" evidence="2">
    <location>
        <begin position="735"/>
        <end position="758"/>
    </location>
</feature>
<dbReference type="Pfam" id="PF05089">
    <property type="entry name" value="NAGLU"/>
    <property type="match status" value="2"/>
</dbReference>
<dbReference type="InterPro" id="IPR024732">
    <property type="entry name" value="NAGLU_C"/>
</dbReference>
<name>A0A7R8X0Q9_9CRUS</name>
<dbReference type="OrthoDB" id="64736at2759"/>
<feature type="domain" description="Alpha-N-acetylglucosaminidase tim-barrel" evidence="3">
    <location>
        <begin position="117"/>
        <end position="244"/>
    </location>
</feature>
<keyword evidence="1" id="KW-0378">Hydrolase</keyword>
<dbReference type="Gene3D" id="3.20.20.80">
    <property type="entry name" value="Glycosidases"/>
    <property type="match status" value="1"/>
</dbReference>
<dbReference type="InterPro" id="IPR024733">
    <property type="entry name" value="NAGLU_tim-barrel"/>
</dbReference>
<sequence>AEAAAYENLRPSANKDVQQAAVEALIHRILGHRSQEVQVVIDPSLGPSRTDTFKLEKSSEEEKLKVTGSSGVAAAFGFNHYLKYFCNVHISWEVEQLQVPEKLPPVQLKVSAQDKFRYFSNVCTWSYSYVWWGWEEWQKHIDWMALNGINFPLAFNGQETIWRKIYLSLGLTQKELDSFFTGPAFLAWGRMGNLQGWGGPLPRKWYEQQLHLNQQIVAAMRDLGMIPILPAFAGHIPHALTRSFLSILHADVLDIPSSSPILSDPAFRLASVRVFPDAKVHQLGPWAGFIKDKACQPPLASNVLELKERITSATTRVTLDIQQHQRETYNGTDHAYNCDPFNEMQPSSDSDTYLKSVGKSIFLSMTLADSSAIWVLQGWLFNDESYWTKGRAHSLLTSVPLGHLIVLDLQAEVTPQYERLDGFFGQPYIWCMLHDFGGVLGMHGDLKSVNLGVVKSRQYGAEMIGTGMTMEGINQNYVVYDFMSETSWRDSHVDIYDWAQGYALRRYGTSDKNLAQAWRILMGIHNLTMWGEVWSLFIKSEGPVTSLETFKYDLVDITRQTLQVLCDFYFVLSMSAFAYEDKHLFRVFSKTFLEIMADEEKILSTEKHFLLGLWLASAKKFATTQQEEALYELNARNQITLWGPTGEIRDYAAKQWSGIVRDYFAPRYKMFFTELRESLESGKKFQQKLFDEQVFLQVEQPFTLQHQSFPINPQGDALERAQEIFSKWKDHLNSTQLPENPFSTSKDPPSDVFSRLRR</sequence>
<feature type="compositionally biased region" description="Polar residues" evidence="2">
    <location>
        <begin position="735"/>
        <end position="747"/>
    </location>
</feature>
<evidence type="ECO:0000259" key="5">
    <source>
        <dbReference type="Pfam" id="PF12972"/>
    </source>
</evidence>
<evidence type="ECO:0000313" key="6">
    <source>
        <dbReference type="EMBL" id="CAD7240420.1"/>
    </source>
</evidence>
<dbReference type="AlphaFoldDB" id="A0A7R8X0Q9"/>
<dbReference type="GO" id="GO:0016787">
    <property type="term" value="F:hydrolase activity"/>
    <property type="evidence" value="ECO:0007669"/>
    <property type="project" value="UniProtKB-KW"/>
</dbReference>
<dbReference type="EMBL" id="CAJPEV010000031">
    <property type="protein sequence ID" value="CAG0879120.1"/>
    <property type="molecule type" value="Genomic_DNA"/>
</dbReference>
<feature type="domain" description="Alpha-N-acetylglucosaminidase C-terminal" evidence="5">
    <location>
        <begin position="532"/>
        <end position="727"/>
    </location>
</feature>
<dbReference type="Gene3D" id="1.20.120.670">
    <property type="entry name" value="N-acetyl-b-d-glucoasminidase"/>
    <property type="match status" value="1"/>
</dbReference>
<reference evidence="6" key="1">
    <citation type="submission" date="2020-11" db="EMBL/GenBank/DDBJ databases">
        <authorList>
            <person name="Tran Van P."/>
        </authorList>
    </citation>
    <scope>NUCLEOTIDE SEQUENCE</scope>
</reference>
<organism evidence="6">
    <name type="scientific">Darwinula stevensoni</name>
    <dbReference type="NCBI Taxonomy" id="69355"/>
    <lineage>
        <taxon>Eukaryota</taxon>
        <taxon>Metazoa</taxon>
        <taxon>Ecdysozoa</taxon>
        <taxon>Arthropoda</taxon>
        <taxon>Crustacea</taxon>
        <taxon>Oligostraca</taxon>
        <taxon>Ostracoda</taxon>
        <taxon>Podocopa</taxon>
        <taxon>Podocopida</taxon>
        <taxon>Darwinulocopina</taxon>
        <taxon>Darwinuloidea</taxon>
        <taxon>Darwinulidae</taxon>
        <taxon>Darwinula</taxon>
    </lineage>
</organism>